<reference evidence="4 5" key="1">
    <citation type="submission" date="2015-11" db="EMBL/GenBank/DDBJ databases">
        <authorList>
            <person name="Sahl J."/>
            <person name="Wagner D."/>
            <person name="Keim P."/>
        </authorList>
    </citation>
    <scope>NUCLEOTIDE SEQUENCE [LARGE SCALE GENOMIC DNA]</scope>
    <source>
        <strain evidence="4 5">MSMB1157</strain>
    </source>
</reference>
<gene>
    <name evidence="4" type="ORF">WK57_26935</name>
</gene>
<dbReference type="Proteomes" id="UP000070119">
    <property type="component" value="Chromosome 2"/>
</dbReference>
<organism evidence="4 5">
    <name type="scientific">Burkholderia ubonensis</name>
    <dbReference type="NCBI Taxonomy" id="101571"/>
    <lineage>
        <taxon>Bacteria</taxon>
        <taxon>Pseudomonadati</taxon>
        <taxon>Pseudomonadota</taxon>
        <taxon>Betaproteobacteria</taxon>
        <taxon>Burkholderiales</taxon>
        <taxon>Burkholderiaceae</taxon>
        <taxon>Burkholderia</taxon>
        <taxon>Burkholderia cepacia complex</taxon>
    </lineage>
</organism>
<feature type="region of interest" description="Disordered" evidence="1">
    <location>
        <begin position="34"/>
        <end position="64"/>
    </location>
</feature>
<keyword evidence="2" id="KW-0732">Signal</keyword>
<dbReference type="AlphaFoldDB" id="A0AA40UV18"/>
<comment type="caution">
    <text evidence="4">The sequence shown here is derived from an EMBL/GenBank/DDBJ whole genome shotgun (WGS) entry which is preliminary data.</text>
</comment>
<dbReference type="EMBL" id="LNJU01000005">
    <property type="protein sequence ID" value="KWZ52681.1"/>
    <property type="molecule type" value="Genomic_DNA"/>
</dbReference>
<dbReference type="Gene3D" id="1.20.1260.10">
    <property type="match status" value="1"/>
</dbReference>
<name>A0AA40UV18_9BURK</name>
<evidence type="ECO:0000259" key="3">
    <source>
        <dbReference type="Pfam" id="PF13628"/>
    </source>
</evidence>
<evidence type="ECO:0000256" key="2">
    <source>
        <dbReference type="SAM" id="SignalP"/>
    </source>
</evidence>
<dbReference type="Pfam" id="PF13628">
    <property type="entry name" value="DUF4142"/>
    <property type="match status" value="1"/>
</dbReference>
<feature type="chain" id="PRO_5041285775" evidence="2">
    <location>
        <begin position="31"/>
        <end position="210"/>
    </location>
</feature>
<sequence length="210" mass="22008">MTRRSWMRPSIWTIAACAAGALLAPAVTLAQTSGAAPASPVSGTRATPDVIRPASGPDDTQITKRPQGIDAEFVDTAGQAGKRQVQASQLALEKAASPDVRAFAKRMVADYGALNARLRGLGARKGLPVQTVQIVDPDVEALRGRNGPAFDAAYVAVAGPDAHRHAIRLFEDEAHNGRDPDLRAFASGALPTLMRHLAAAQALVHKVGAR</sequence>
<accession>A0AA40UV18</accession>
<dbReference type="InterPro" id="IPR012347">
    <property type="entry name" value="Ferritin-like"/>
</dbReference>
<evidence type="ECO:0000313" key="5">
    <source>
        <dbReference type="Proteomes" id="UP000070119"/>
    </source>
</evidence>
<evidence type="ECO:0000313" key="4">
    <source>
        <dbReference type="EMBL" id="KWZ52681.1"/>
    </source>
</evidence>
<feature type="signal peptide" evidence="2">
    <location>
        <begin position="1"/>
        <end position="30"/>
    </location>
</feature>
<dbReference type="InterPro" id="IPR025419">
    <property type="entry name" value="DUF4142"/>
</dbReference>
<dbReference type="PANTHER" id="PTHR38593:SF1">
    <property type="entry name" value="BLR2558 PROTEIN"/>
    <property type="match status" value="1"/>
</dbReference>
<proteinExistence type="predicted"/>
<evidence type="ECO:0000256" key="1">
    <source>
        <dbReference type="SAM" id="MobiDB-lite"/>
    </source>
</evidence>
<feature type="domain" description="DUF4142" evidence="3">
    <location>
        <begin position="70"/>
        <end position="203"/>
    </location>
</feature>
<dbReference type="PANTHER" id="PTHR38593">
    <property type="entry name" value="BLR2558 PROTEIN"/>
    <property type="match status" value="1"/>
</dbReference>
<protein>
    <submittedName>
        <fullName evidence="4">DUF305 domain-containing protein</fullName>
    </submittedName>
</protein>